<feature type="region of interest" description="Disordered" evidence="2">
    <location>
        <begin position="28"/>
        <end position="55"/>
    </location>
</feature>
<evidence type="ECO:0000256" key="2">
    <source>
        <dbReference type="SAM" id="MobiDB-lite"/>
    </source>
</evidence>
<dbReference type="EMBL" id="REGN01011071">
    <property type="protein sequence ID" value="RMZ97945.1"/>
    <property type="molecule type" value="Genomic_DNA"/>
</dbReference>
<comment type="caution">
    <text evidence="3">The sequence shown here is derived from an EMBL/GenBank/DDBJ whole genome shotgun (WGS) entry which is preliminary data.</text>
</comment>
<organism evidence="3 4">
    <name type="scientific">Brachionus plicatilis</name>
    <name type="common">Marine rotifer</name>
    <name type="synonym">Brachionus muelleri</name>
    <dbReference type="NCBI Taxonomy" id="10195"/>
    <lineage>
        <taxon>Eukaryota</taxon>
        <taxon>Metazoa</taxon>
        <taxon>Spiralia</taxon>
        <taxon>Gnathifera</taxon>
        <taxon>Rotifera</taxon>
        <taxon>Eurotatoria</taxon>
        <taxon>Monogononta</taxon>
        <taxon>Pseudotrocha</taxon>
        <taxon>Ploima</taxon>
        <taxon>Brachionidae</taxon>
        <taxon>Brachionus</taxon>
    </lineage>
</organism>
<reference evidence="3 4" key="1">
    <citation type="journal article" date="2018" name="Sci. Rep.">
        <title>Genomic signatures of local adaptation to the degree of environmental predictability in rotifers.</title>
        <authorList>
            <person name="Franch-Gras L."/>
            <person name="Hahn C."/>
            <person name="Garcia-Roger E.M."/>
            <person name="Carmona M.J."/>
            <person name="Serra M."/>
            <person name="Gomez A."/>
        </authorList>
    </citation>
    <scope>NUCLEOTIDE SEQUENCE [LARGE SCALE GENOMIC DNA]</scope>
    <source>
        <strain evidence="3">HYR1</strain>
    </source>
</reference>
<evidence type="ECO:0000256" key="1">
    <source>
        <dbReference type="SAM" id="Coils"/>
    </source>
</evidence>
<gene>
    <name evidence="3" type="ORF">BpHYR1_014813</name>
</gene>
<dbReference type="PANTHER" id="PTHR46579:SF1">
    <property type="entry name" value="F5_8 TYPE C DOMAIN-CONTAINING PROTEIN"/>
    <property type="match status" value="1"/>
</dbReference>
<dbReference type="AlphaFoldDB" id="A0A3M7PFQ0"/>
<name>A0A3M7PFQ0_BRAPC</name>
<dbReference type="PANTHER" id="PTHR46579">
    <property type="entry name" value="F5/8 TYPE C DOMAIN-CONTAINING PROTEIN-RELATED"/>
    <property type="match status" value="1"/>
</dbReference>
<accession>A0A3M7PFQ0</accession>
<feature type="coiled-coil region" evidence="1">
    <location>
        <begin position="392"/>
        <end position="419"/>
    </location>
</feature>
<feature type="non-terminal residue" evidence="3">
    <location>
        <position position="532"/>
    </location>
</feature>
<keyword evidence="1" id="KW-0175">Coiled coil</keyword>
<keyword evidence="4" id="KW-1185">Reference proteome</keyword>
<dbReference type="Proteomes" id="UP000276133">
    <property type="component" value="Unassembled WGS sequence"/>
</dbReference>
<dbReference type="OrthoDB" id="10062362at2759"/>
<evidence type="ECO:0000313" key="4">
    <source>
        <dbReference type="Proteomes" id="UP000276133"/>
    </source>
</evidence>
<sequence>MSTKRNSYNNWLLKDDKSIPYSTFRRHKNSVQNSKYEKETRKKNSNIKEQSSKNLSEEDKLTNEICIDSIDQTEFLNDYQNIEKYDYVTSKEKGELCNEDEDVSENSILEPSYIVIKIFVTNGVFDKPARAAILNVVQYNGKFGCSKCYQPGLNIKTVKNGTVHVYPFQNYQYNKPLRSHEKYMSDVNKAILQNKSFRGIKGPSQLNRLKYYFPIESTVIDFMHSILEGVVKNLIMYWFDYKFREEKFSLRFYLNFVNKILLNLRVPKFIPRIPRSIDELLNWKANEIEINGISKARWNGETLSAEILYIGSRLKCEKILDDICDENFKRNKIMKECSEENTSKKLKLFKQRSQPEDNKNVSKIQITSLKSISSNTSEKNEKQNLEPLFSQIEERNSLISNLETENLKLQSECQNLREKLVLSQTLSDLDFIEKITEIGLQIVRHLATDSQKEELKKFSLNTGQINLHSSYPTVNVSQIQYDKFLFVINTKKSAKSIFKSIIITFISDWKIWSSQNAESIRKTYPTYLNAVR</sequence>
<protein>
    <submittedName>
        <fullName evidence="3">Uncharacterized protein</fullName>
    </submittedName>
</protein>
<evidence type="ECO:0000313" key="3">
    <source>
        <dbReference type="EMBL" id="RMZ97945.1"/>
    </source>
</evidence>
<proteinExistence type="predicted"/>